<dbReference type="InterPro" id="IPR017441">
    <property type="entry name" value="Protein_kinase_ATP_BS"/>
</dbReference>
<evidence type="ECO:0000256" key="7">
    <source>
        <dbReference type="ARBA" id="ARBA00022840"/>
    </source>
</evidence>
<dbReference type="SMART" id="SM00220">
    <property type="entry name" value="S_TKc"/>
    <property type="match status" value="1"/>
</dbReference>
<evidence type="ECO:0000256" key="5">
    <source>
        <dbReference type="ARBA" id="ARBA00022741"/>
    </source>
</evidence>
<dbReference type="PROSITE" id="PS00107">
    <property type="entry name" value="PROTEIN_KINASE_ATP"/>
    <property type="match status" value="1"/>
</dbReference>
<evidence type="ECO:0000256" key="2">
    <source>
        <dbReference type="ARBA" id="ARBA00022490"/>
    </source>
</evidence>
<evidence type="ECO:0000256" key="6">
    <source>
        <dbReference type="ARBA" id="ARBA00022777"/>
    </source>
</evidence>
<dbReference type="Pfam" id="PF18394">
    <property type="entry name" value="TBK1_CCD1"/>
    <property type="match status" value="1"/>
</dbReference>
<dbReference type="FunFam" id="3.30.200.20:FF:000106">
    <property type="entry name" value="serine/threonine-protein kinase TBK1 isoform X1"/>
    <property type="match status" value="1"/>
</dbReference>
<evidence type="ECO:0000256" key="9">
    <source>
        <dbReference type="SAM" id="Coils"/>
    </source>
</evidence>
<organism evidence="11">
    <name type="scientific">Aceria tosichella</name>
    <name type="common">wheat curl mite</name>
    <dbReference type="NCBI Taxonomy" id="561515"/>
    <lineage>
        <taxon>Eukaryota</taxon>
        <taxon>Metazoa</taxon>
        <taxon>Ecdysozoa</taxon>
        <taxon>Arthropoda</taxon>
        <taxon>Chelicerata</taxon>
        <taxon>Arachnida</taxon>
        <taxon>Acari</taxon>
        <taxon>Acariformes</taxon>
        <taxon>Trombidiformes</taxon>
        <taxon>Prostigmata</taxon>
        <taxon>Eupodina</taxon>
        <taxon>Eriophyoidea</taxon>
        <taxon>Eriophyidae</taxon>
        <taxon>Eriophyinae</taxon>
        <taxon>Aceriini</taxon>
        <taxon>Aceria</taxon>
    </lineage>
</organism>
<dbReference type="InterPro" id="IPR029071">
    <property type="entry name" value="Ubiquitin-like_domsf"/>
</dbReference>
<evidence type="ECO:0000256" key="3">
    <source>
        <dbReference type="ARBA" id="ARBA00022527"/>
    </source>
</evidence>
<dbReference type="PANTHER" id="PTHR22969">
    <property type="entry name" value="IKB KINASE"/>
    <property type="match status" value="1"/>
</dbReference>
<dbReference type="PANTHER" id="PTHR22969:SF15">
    <property type="entry name" value="FI05319P"/>
    <property type="match status" value="1"/>
</dbReference>
<dbReference type="GO" id="GO:0009967">
    <property type="term" value="P:positive regulation of signal transduction"/>
    <property type="evidence" value="ECO:0007669"/>
    <property type="project" value="UniProtKB-ARBA"/>
</dbReference>
<keyword evidence="6 11" id="KW-0418">Kinase</keyword>
<dbReference type="InterPro" id="IPR000719">
    <property type="entry name" value="Prot_kinase_dom"/>
</dbReference>
<dbReference type="AlphaFoldDB" id="A0A6G1S820"/>
<evidence type="ECO:0000256" key="4">
    <source>
        <dbReference type="ARBA" id="ARBA00022679"/>
    </source>
</evidence>
<evidence type="ECO:0000256" key="1">
    <source>
        <dbReference type="ARBA" id="ARBA00004496"/>
    </source>
</evidence>
<dbReference type="SUPFAM" id="SSF56112">
    <property type="entry name" value="Protein kinase-like (PK-like)"/>
    <property type="match status" value="1"/>
</dbReference>
<dbReference type="InterPro" id="IPR051180">
    <property type="entry name" value="IKK"/>
</dbReference>
<evidence type="ECO:0000256" key="8">
    <source>
        <dbReference type="PROSITE-ProRule" id="PRU10141"/>
    </source>
</evidence>
<dbReference type="InterPro" id="IPR041309">
    <property type="entry name" value="TBK1_CC1"/>
</dbReference>
<reference evidence="11" key="1">
    <citation type="submission" date="2018-10" db="EMBL/GenBank/DDBJ databases">
        <title>Transcriptome assembly of Aceria tosichella (Wheat curl mite) Type 2.</title>
        <authorList>
            <person name="Scully E.D."/>
            <person name="Geib S.M."/>
            <person name="Palmer N.A."/>
            <person name="Gupta A.K."/>
            <person name="Sarath G."/>
            <person name="Tatineni S."/>
        </authorList>
    </citation>
    <scope>NUCLEOTIDE SEQUENCE</scope>
    <source>
        <strain evidence="11">LincolnNE</strain>
    </source>
</reference>
<dbReference type="FunFam" id="1.10.510.10:FF:000100">
    <property type="entry name" value="inhibitor of nuclear factor kappa-B kinase subunit epsilon"/>
    <property type="match status" value="1"/>
</dbReference>
<keyword evidence="9" id="KW-0175">Coiled coil</keyword>
<name>A0A6G1S820_9ACAR</name>
<dbReference type="Pfam" id="PF00069">
    <property type="entry name" value="Pkinase"/>
    <property type="match status" value="1"/>
</dbReference>
<keyword evidence="4" id="KW-0808">Transferase</keyword>
<dbReference type="EMBL" id="GGYP01001883">
    <property type="protein sequence ID" value="MDE46654.1"/>
    <property type="molecule type" value="Transcribed_RNA"/>
</dbReference>
<dbReference type="Gene3D" id="3.30.200.20">
    <property type="entry name" value="Phosphorylase Kinase, domain 1"/>
    <property type="match status" value="1"/>
</dbReference>
<feature type="binding site" evidence="8">
    <location>
        <position position="45"/>
    </location>
    <ligand>
        <name>ATP</name>
        <dbReference type="ChEBI" id="CHEBI:30616"/>
    </ligand>
</feature>
<dbReference type="GO" id="GO:0006950">
    <property type="term" value="P:response to stress"/>
    <property type="evidence" value="ECO:0007669"/>
    <property type="project" value="UniProtKB-ARBA"/>
</dbReference>
<evidence type="ECO:0000259" key="10">
    <source>
        <dbReference type="PROSITE" id="PS50011"/>
    </source>
</evidence>
<evidence type="ECO:0000313" key="11">
    <source>
        <dbReference type="EMBL" id="MDE46654.1"/>
    </source>
</evidence>
<dbReference type="PROSITE" id="PS50011">
    <property type="entry name" value="PROTEIN_KINASE_DOM"/>
    <property type="match status" value="1"/>
</dbReference>
<comment type="subcellular location">
    <subcellularLocation>
        <location evidence="1">Cytoplasm</location>
    </subcellularLocation>
</comment>
<dbReference type="InterPro" id="IPR011009">
    <property type="entry name" value="Kinase-like_dom_sf"/>
</dbReference>
<dbReference type="GO" id="GO:0005737">
    <property type="term" value="C:cytoplasm"/>
    <property type="evidence" value="ECO:0007669"/>
    <property type="project" value="UniProtKB-SubCell"/>
</dbReference>
<accession>A0A6G1S820</accession>
<feature type="domain" description="Protein kinase" evidence="10">
    <location>
        <begin position="16"/>
        <end position="313"/>
    </location>
</feature>
<protein>
    <submittedName>
        <fullName evidence="11">Serine/threonine-protein kinase TBK1</fullName>
    </submittedName>
</protein>
<feature type="coiled-coil region" evidence="9">
    <location>
        <begin position="755"/>
        <end position="783"/>
    </location>
</feature>
<dbReference type="Gene3D" id="1.10.510.10">
    <property type="entry name" value="Transferase(Phosphotransferase) domain 1"/>
    <property type="match status" value="1"/>
</dbReference>
<dbReference type="Gene3D" id="3.10.20.90">
    <property type="entry name" value="Phosphatidylinositol 3-kinase Catalytic Subunit, Chain A, domain 1"/>
    <property type="match status" value="1"/>
</dbReference>
<dbReference type="GO" id="GO:0005524">
    <property type="term" value="F:ATP binding"/>
    <property type="evidence" value="ECO:0007669"/>
    <property type="project" value="UniProtKB-UniRule"/>
</dbReference>
<dbReference type="Gene3D" id="1.20.1270.420">
    <property type="match status" value="1"/>
</dbReference>
<sequence>MALVDRNLRSSVNYIWNTNAVLGKGATGSVYQGMSKHTGEIVAVKSFNHLSQMRPYEVQRREYEVLSKVNHENIVKLLAIEEESESQNKVLIMELCTGGSLFNILDDPANSFGLEENEFLLVLKHLAAGMKHLRDMNIIHRDLKPGNIMKFLAEDGNSIYKLTDFGAARELEEDQQFMSLYGTEEYLHPEIYARAVLRKPAAKSFSAKVDLWSIGVTLFHIATGSLPFRPYGGRKNKEMMHKITTEKQKGIISGIQHSDNGDIEWNANLPKTCLLSPSLQEKITPLLAGLLEYNPKNMWTFDQFFKSVTHILSHKPVYVFCVNNICDYTFYIQPNEKISNLKTRLASKETACIPVANQLMIHNKRELLDDEPVMFVAPDQPIILINSKATSIKVNNLITSNQFKFPDILSQTSTSNIGEQDAQQSKACASIAYCIQRTAVKSQHYCNFINQVPQQVMSLIEGNVKLLNEKRESCSHLIESLRDQIEYISGTTLNLSKCSDKIDPRTTIKVSTEIHEIRTNFSDKLEKTWKELLPKIIDISKRVENLVDRWQSEPGVFHARVSKARARSDYLCARIKESWVFLHKNKSSRSLGGYESQLHHLEKMRIDANCKKLIRLLYEDIHQALNELVERLDDWYNDAHVALVQSGCLFDELSRLMKSRDRILEQLNDSIESQHLQWQKLINQLAYMTQLNFSQQQASNNIDETNSSSNVIDRVTNMADMGSSGGNGNKLGLNLISNLQSSDSHLSIEKVNIECAHNQDNLVEEIQNLKEAQRRLCASLSENQNLFSELVSITISAKNSGSGQY</sequence>
<dbReference type="GO" id="GO:0010628">
    <property type="term" value="P:positive regulation of gene expression"/>
    <property type="evidence" value="ECO:0007669"/>
    <property type="project" value="UniProtKB-ARBA"/>
</dbReference>
<dbReference type="GO" id="GO:0045089">
    <property type="term" value="P:positive regulation of innate immune response"/>
    <property type="evidence" value="ECO:0007669"/>
    <property type="project" value="UniProtKB-ARBA"/>
</dbReference>
<dbReference type="SUPFAM" id="SSF54236">
    <property type="entry name" value="Ubiquitin-like"/>
    <property type="match status" value="1"/>
</dbReference>
<proteinExistence type="predicted"/>
<keyword evidence="5 8" id="KW-0547">Nucleotide-binding</keyword>
<dbReference type="GO" id="GO:0004674">
    <property type="term" value="F:protein serine/threonine kinase activity"/>
    <property type="evidence" value="ECO:0007669"/>
    <property type="project" value="UniProtKB-KW"/>
</dbReference>
<gene>
    <name evidence="11" type="primary">tbk1</name>
    <name evidence="11" type="ORF">g.3572</name>
</gene>
<keyword evidence="3" id="KW-0723">Serine/threonine-protein kinase</keyword>
<keyword evidence="2" id="KW-0963">Cytoplasm</keyword>
<keyword evidence="7 8" id="KW-0067">ATP-binding</keyword>